<dbReference type="GO" id="GO:0016787">
    <property type="term" value="F:hydrolase activity"/>
    <property type="evidence" value="ECO:0007669"/>
    <property type="project" value="UniProtKB-KW"/>
</dbReference>
<sequence>MGTLFLLPSVLISLTCISYIYTAEIANGYDFKILRRVTTNRHDFDLLIFTQQWPATACKEWKKKDHSHSCSMPPKVDSWSIHGIWPTKLGEMGPSFCNRTWLFDPEQIRPIEDQLESVWVNIFAGTSLYSLWSHEWTKHGTCAAVLDKFNSEFKYFSMGLEWLQQYSMSNILQSNNIVPSNTQQYAIEDINKAVKEKLGVDPVIECKKEDGENYISEIRICFTKDLKITNCDGVLFPVVYSNIDGESILTNCDKSMKVTYPHYVSTSWTVHLHSLLSWLRWLTL</sequence>
<dbReference type="Gene3D" id="3.90.730.10">
    <property type="entry name" value="Ribonuclease T2-like"/>
    <property type="match status" value="1"/>
</dbReference>
<feature type="chain" id="PRO_5046568301" evidence="5">
    <location>
        <begin position="23"/>
        <end position="284"/>
    </location>
</feature>
<dbReference type="OrthoDB" id="435754at2759"/>
<dbReference type="RefSeq" id="XP_023955133.2">
    <property type="nucleotide sequence ID" value="XM_024099365.2"/>
</dbReference>
<dbReference type="GO" id="GO:0005764">
    <property type="term" value="C:lysosome"/>
    <property type="evidence" value="ECO:0007669"/>
    <property type="project" value="UniProtKB-SubCell"/>
</dbReference>
<dbReference type="GO" id="GO:0005576">
    <property type="term" value="C:extracellular region"/>
    <property type="evidence" value="ECO:0007669"/>
    <property type="project" value="UniProtKB-SubCell"/>
</dbReference>
<feature type="active site" evidence="3">
    <location>
        <position position="135"/>
    </location>
</feature>
<keyword evidence="2" id="KW-1015">Disulfide bond</keyword>
<feature type="signal peptide" evidence="5">
    <location>
        <begin position="1"/>
        <end position="22"/>
    </location>
</feature>
<keyword evidence="5" id="KW-0732">Signal</keyword>
<dbReference type="KEGG" id="bany:112058493"/>
<dbReference type="InterPro" id="IPR036430">
    <property type="entry name" value="RNase_T2-like_sf"/>
</dbReference>
<gene>
    <name evidence="7" type="primary">LOC112058493</name>
</gene>
<dbReference type="GO" id="GO:0033897">
    <property type="term" value="F:ribonuclease T2 activity"/>
    <property type="evidence" value="ECO:0007669"/>
    <property type="project" value="InterPro"/>
</dbReference>
<evidence type="ECO:0000313" key="6">
    <source>
        <dbReference type="Proteomes" id="UP001652582"/>
    </source>
</evidence>
<proteinExistence type="inferred from homology"/>
<dbReference type="GO" id="GO:0003723">
    <property type="term" value="F:RNA binding"/>
    <property type="evidence" value="ECO:0007669"/>
    <property type="project" value="InterPro"/>
</dbReference>
<evidence type="ECO:0000256" key="5">
    <source>
        <dbReference type="SAM" id="SignalP"/>
    </source>
</evidence>
<feature type="active site" evidence="3">
    <location>
        <position position="139"/>
    </location>
</feature>
<feature type="active site" evidence="3">
    <location>
        <position position="82"/>
    </location>
</feature>
<dbReference type="PANTHER" id="PTHR11240:SF22">
    <property type="entry name" value="RIBONUCLEASE T2"/>
    <property type="match status" value="1"/>
</dbReference>
<dbReference type="Pfam" id="PF00445">
    <property type="entry name" value="Ribonuclease_T2"/>
    <property type="match status" value="1"/>
</dbReference>
<dbReference type="CDD" id="cd01061">
    <property type="entry name" value="RNase_T2_euk"/>
    <property type="match status" value="1"/>
</dbReference>
<evidence type="ECO:0000256" key="4">
    <source>
        <dbReference type="RuleBase" id="RU004328"/>
    </source>
</evidence>
<evidence type="ECO:0000313" key="7">
    <source>
        <dbReference type="RefSeq" id="XP_023955133.2"/>
    </source>
</evidence>
<evidence type="ECO:0000256" key="2">
    <source>
        <dbReference type="ARBA" id="ARBA00023157"/>
    </source>
</evidence>
<protein>
    <submittedName>
        <fullName evidence="7">Ribonuclease Oy</fullName>
    </submittedName>
</protein>
<comment type="similarity">
    <text evidence="1 4">Belongs to the RNase T2 family.</text>
</comment>
<dbReference type="AlphaFoldDB" id="A0A6J1PBX6"/>
<dbReference type="InterPro" id="IPR033130">
    <property type="entry name" value="RNase_T2_His_AS_2"/>
</dbReference>
<dbReference type="SUPFAM" id="SSF55895">
    <property type="entry name" value="Ribonuclease Rh-like"/>
    <property type="match status" value="1"/>
</dbReference>
<dbReference type="PROSITE" id="PS00531">
    <property type="entry name" value="RNASE_T2_2"/>
    <property type="match status" value="1"/>
</dbReference>
<reference evidence="7" key="1">
    <citation type="submission" date="2025-08" db="UniProtKB">
        <authorList>
            <consortium name="RefSeq"/>
        </authorList>
    </citation>
    <scope>IDENTIFICATION</scope>
</reference>
<dbReference type="PANTHER" id="PTHR11240">
    <property type="entry name" value="RIBONUCLEASE T2"/>
    <property type="match status" value="1"/>
</dbReference>
<accession>A0A6J1PBX6</accession>
<evidence type="ECO:0000256" key="1">
    <source>
        <dbReference type="ARBA" id="ARBA00007469"/>
    </source>
</evidence>
<dbReference type="GeneID" id="112058493"/>
<name>A0A6J1PBX6_BICAN</name>
<dbReference type="Proteomes" id="UP001652582">
    <property type="component" value="Chromosome 9"/>
</dbReference>
<evidence type="ECO:0000256" key="3">
    <source>
        <dbReference type="PIRSR" id="PIRSR633697-1"/>
    </source>
</evidence>
<dbReference type="GO" id="GO:0006401">
    <property type="term" value="P:RNA catabolic process"/>
    <property type="evidence" value="ECO:0007669"/>
    <property type="project" value="UniProtKB-ARBA"/>
</dbReference>
<dbReference type="GO" id="GO:0005788">
    <property type="term" value="C:endoplasmic reticulum lumen"/>
    <property type="evidence" value="ECO:0007669"/>
    <property type="project" value="UniProtKB-SubCell"/>
</dbReference>
<organism evidence="6 7">
    <name type="scientific">Bicyclus anynana</name>
    <name type="common">Squinting bush brown butterfly</name>
    <dbReference type="NCBI Taxonomy" id="110368"/>
    <lineage>
        <taxon>Eukaryota</taxon>
        <taxon>Metazoa</taxon>
        <taxon>Ecdysozoa</taxon>
        <taxon>Arthropoda</taxon>
        <taxon>Hexapoda</taxon>
        <taxon>Insecta</taxon>
        <taxon>Pterygota</taxon>
        <taxon>Neoptera</taxon>
        <taxon>Endopterygota</taxon>
        <taxon>Lepidoptera</taxon>
        <taxon>Glossata</taxon>
        <taxon>Ditrysia</taxon>
        <taxon>Papilionoidea</taxon>
        <taxon>Nymphalidae</taxon>
        <taxon>Satyrinae</taxon>
        <taxon>Satyrini</taxon>
        <taxon>Mycalesina</taxon>
        <taxon>Bicyclus</taxon>
    </lineage>
</organism>
<keyword evidence="6" id="KW-1185">Reference proteome</keyword>
<dbReference type="InterPro" id="IPR001568">
    <property type="entry name" value="RNase_T2-like"/>
</dbReference>
<dbReference type="InterPro" id="IPR033697">
    <property type="entry name" value="Ribonuclease_T2_eukaryotic"/>
</dbReference>